<name>A0A8J3GD88_9BACT</name>
<keyword evidence="6" id="KW-0408">Iron</keyword>
<dbReference type="InterPro" id="IPR016171">
    <property type="entry name" value="Vanillyl_alc_oxidase_C-sub2"/>
</dbReference>
<keyword evidence="7" id="KW-0411">Iron-sulfur</keyword>
<dbReference type="Pfam" id="PF01565">
    <property type="entry name" value="FAD_binding_4"/>
    <property type="match status" value="1"/>
</dbReference>
<dbReference type="InterPro" id="IPR017900">
    <property type="entry name" value="4Fe4S_Fe_S_CS"/>
</dbReference>
<dbReference type="PANTHER" id="PTHR11748">
    <property type="entry name" value="D-LACTATE DEHYDROGENASE"/>
    <property type="match status" value="1"/>
</dbReference>
<evidence type="ECO:0000256" key="3">
    <source>
        <dbReference type="ARBA" id="ARBA00022723"/>
    </source>
</evidence>
<dbReference type="InterPro" id="IPR009051">
    <property type="entry name" value="Helical_ferredxn"/>
</dbReference>
<dbReference type="Gene3D" id="3.30.70.2740">
    <property type="match status" value="1"/>
</dbReference>
<dbReference type="EMBL" id="BMXG01000004">
    <property type="protein sequence ID" value="GHB95009.1"/>
    <property type="molecule type" value="Genomic_DNA"/>
</dbReference>
<evidence type="ECO:0000256" key="6">
    <source>
        <dbReference type="ARBA" id="ARBA00023004"/>
    </source>
</evidence>
<keyword evidence="10" id="KW-1185">Reference proteome</keyword>
<dbReference type="Gene3D" id="1.10.45.10">
    <property type="entry name" value="Vanillyl-alcohol Oxidase, Chain A, domain 4"/>
    <property type="match status" value="1"/>
</dbReference>
<reference evidence="9" key="1">
    <citation type="journal article" date="2014" name="Int. J. Syst. Evol. Microbiol.">
        <title>Complete genome sequence of Corynebacterium casei LMG S-19264T (=DSM 44701T), isolated from a smear-ripened cheese.</title>
        <authorList>
            <consortium name="US DOE Joint Genome Institute (JGI-PGF)"/>
            <person name="Walter F."/>
            <person name="Albersmeier A."/>
            <person name="Kalinowski J."/>
            <person name="Ruckert C."/>
        </authorList>
    </citation>
    <scope>NUCLEOTIDE SEQUENCE</scope>
    <source>
        <strain evidence="9">KCTC 12870</strain>
    </source>
</reference>
<dbReference type="Pfam" id="PF02913">
    <property type="entry name" value="FAD-oxidase_C"/>
    <property type="match status" value="1"/>
</dbReference>
<dbReference type="GO" id="GO:0051536">
    <property type="term" value="F:iron-sulfur cluster binding"/>
    <property type="evidence" value="ECO:0007669"/>
    <property type="project" value="UniProtKB-KW"/>
</dbReference>
<evidence type="ECO:0000256" key="2">
    <source>
        <dbReference type="ARBA" id="ARBA00022630"/>
    </source>
</evidence>
<dbReference type="Proteomes" id="UP000642829">
    <property type="component" value="Unassembled WGS sequence"/>
</dbReference>
<dbReference type="InterPro" id="IPR006094">
    <property type="entry name" value="Oxid_FAD_bind_N"/>
</dbReference>
<dbReference type="GO" id="GO:0046872">
    <property type="term" value="F:metal ion binding"/>
    <property type="evidence" value="ECO:0007669"/>
    <property type="project" value="UniProtKB-KW"/>
</dbReference>
<protein>
    <submittedName>
        <fullName evidence="9">Oxidoreductase</fullName>
    </submittedName>
</protein>
<proteinExistence type="predicted"/>
<dbReference type="PROSITE" id="PS00198">
    <property type="entry name" value="4FE4S_FER_1"/>
    <property type="match status" value="1"/>
</dbReference>
<comment type="cofactor">
    <cofactor evidence="1">
        <name>FAD</name>
        <dbReference type="ChEBI" id="CHEBI:57692"/>
    </cofactor>
</comment>
<evidence type="ECO:0000256" key="4">
    <source>
        <dbReference type="ARBA" id="ARBA00022827"/>
    </source>
</evidence>
<evidence type="ECO:0000313" key="10">
    <source>
        <dbReference type="Proteomes" id="UP000642829"/>
    </source>
</evidence>
<dbReference type="GO" id="GO:0008720">
    <property type="term" value="F:D-lactate dehydrogenase (NAD+) activity"/>
    <property type="evidence" value="ECO:0007669"/>
    <property type="project" value="TreeGrafter"/>
</dbReference>
<dbReference type="InterPro" id="IPR036318">
    <property type="entry name" value="FAD-bd_PCMH-like_sf"/>
</dbReference>
<keyword evidence="4" id="KW-0274">FAD</keyword>
<sequence length="978" mass="108615">MITSTINYSDLANHLKGEIHTGELMRRLYSTDASEYQEMPAAVAFPEAENDIPALIRFAHENGLSLIPRTAGTSLAGQVVGSGLVVDLSRMHSILKIEPDTRRVYVQPGVVRNELNQALSEHKMLFGPETSTANRAMIGGMVGNNSCGSNSVVYGSTREHLVSCRGFLSDGSQVVFKALTADEFLDKCSGNTLEANIYQTCRDLLGNEINRKTITERFPKASIPRRNTGYALDILMDAQVFDQTSDKPFNLCRLIAGSEGTLFLGVEFELDCNPLPPPHSALLCAHFESVLESLHAVSLALADNPAAVELIDRNILEATKRNREQLQNRFFVEGDPGAILVIDIRRETEAEVNQVLEQLISNLKLTKLGYAFPILRGTDQGKVWELRRAGQGLMSNIPGDEKPREVVEDTAVDVADLPAYIGEFDELMRNKHGIDCVYYAHAGSGELHTRPMFNLKTPDGLKKFRSVAEDIAALVRKYQGSLSGEHGDGRLRGEFIPLMVGEECYSLMRQIKQAFDPNNLFNPGKIIDSPPMDSQLRYGPDKPYPEYETIFDFSDTEGFLHAAEQCNGSGDCRKGQQAGGVMCPSYMATKNEKDTTRARANILRQTITEGPQNAREAFGNRDAKEVLDLCLSCKGCKSECPSNVDMAKLKAEFMQHYYDIHGAPRRAKMIAKYVSSQKFARLAPWAWNFLFGNNTIRQSINFLVGFHPDRTIPLLPKQTLKTWFKKHTPHPNAGKLGEVWLFNDEFTNYGDVSVGIKTVELLEQLGYQVDLAPIEESGRTWLSKGFVREAQHIINANTETLYGKVTKAKPMVGIEPSAILTMRDEAIDLARGELKMHAKKTAKHCWTFEEFITLEHDEGRINTEKFTDEERTVRLHGHCFQKALVGLKPSLSTLCLPTNYSVVLIPSGCCGMAGSFGYEHEHYKVSMQIGELALFPAVRAASENDLIAAAGTSCRHQIHDGVQRTALHPAEILHAALK</sequence>
<evidence type="ECO:0000256" key="1">
    <source>
        <dbReference type="ARBA" id="ARBA00001974"/>
    </source>
</evidence>
<evidence type="ECO:0000256" key="7">
    <source>
        <dbReference type="ARBA" id="ARBA00023014"/>
    </source>
</evidence>
<dbReference type="GO" id="GO:0004458">
    <property type="term" value="F:D-lactate dehydrogenase (cytochrome) activity"/>
    <property type="evidence" value="ECO:0007669"/>
    <property type="project" value="TreeGrafter"/>
</dbReference>
<dbReference type="SUPFAM" id="SSF55103">
    <property type="entry name" value="FAD-linked oxidases, C-terminal domain"/>
    <property type="match status" value="1"/>
</dbReference>
<keyword evidence="3" id="KW-0479">Metal-binding</keyword>
<dbReference type="Pfam" id="PF13534">
    <property type="entry name" value="Fer4_17"/>
    <property type="match status" value="1"/>
</dbReference>
<keyword evidence="5" id="KW-0560">Oxidoreductase</keyword>
<evidence type="ECO:0000259" key="8">
    <source>
        <dbReference type="PROSITE" id="PS51387"/>
    </source>
</evidence>
<dbReference type="RefSeq" id="WP_189512163.1">
    <property type="nucleotide sequence ID" value="NZ_BMXG01000004.1"/>
</dbReference>
<dbReference type="InterPro" id="IPR016166">
    <property type="entry name" value="FAD-bd_PCMH"/>
</dbReference>
<evidence type="ECO:0000256" key="5">
    <source>
        <dbReference type="ARBA" id="ARBA00023002"/>
    </source>
</evidence>
<dbReference type="SUPFAM" id="SSF46548">
    <property type="entry name" value="alpha-helical ferredoxin"/>
    <property type="match status" value="1"/>
</dbReference>
<gene>
    <name evidence="9" type="ORF">GCM10007047_08230</name>
</gene>
<dbReference type="SUPFAM" id="SSF56176">
    <property type="entry name" value="FAD-binding/transporter-associated domain-like"/>
    <property type="match status" value="1"/>
</dbReference>
<organism evidence="9 10">
    <name type="scientific">Cerasicoccus arenae</name>
    <dbReference type="NCBI Taxonomy" id="424488"/>
    <lineage>
        <taxon>Bacteria</taxon>
        <taxon>Pseudomonadati</taxon>
        <taxon>Verrucomicrobiota</taxon>
        <taxon>Opitutia</taxon>
        <taxon>Puniceicoccales</taxon>
        <taxon>Cerasicoccaceae</taxon>
        <taxon>Cerasicoccus</taxon>
    </lineage>
</organism>
<keyword evidence="2" id="KW-0285">Flavoprotein</keyword>
<reference evidence="9" key="2">
    <citation type="submission" date="2020-09" db="EMBL/GenBank/DDBJ databases">
        <authorList>
            <person name="Sun Q."/>
            <person name="Kim S."/>
        </authorList>
    </citation>
    <scope>NUCLEOTIDE SEQUENCE</scope>
    <source>
        <strain evidence="9">KCTC 12870</strain>
    </source>
</reference>
<comment type="caution">
    <text evidence="9">The sequence shown here is derived from an EMBL/GenBank/DDBJ whole genome shotgun (WGS) entry which is preliminary data.</text>
</comment>
<feature type="domain" description="FAD-binding PCMH-type" evidence="8">
    <location>
        <begin position="36"/>
        <end position="275"/>
    </location>
</feature>
<dbReference type="InterPro" id="IPR016164">
    <property type="entry name" value="FAD-linked_Oxase-like_C"/>
</dbReference>
<dbReference type="AlphaFoldDB" id="A0A8J3GD88"/>
<accession>A0A8J3GD88</accession>
<dbReference type="InterPro" id="IPR004113">
    <property type="entry name" value="FAD-bd_oxidored_4_C"/>
</dbReference>
<dbReference type="GO" id="GO:0071949">
    <property type="term" value="F:FAD binding"/>
    <property type="evidence" value="ECO:0007669"/>
    <property type="project" value="InterPro"/>
</dbReference>
<dbReference type="PROSITE" id="PS51387">
    <property type="entry name" value="FAD_PCMH"/>
    <property type="match status" value="1"/>
</dbReference>
<dbReference type="InterPro" id="IPR016169">
    <property type="entry name" value="FAD-bd_PCMH_sub2"/>
</dbReference>
<dbReference type="GO" id="GO:1903457">
    <property type="term" value="P:lactate catabolic process"/>
    <property type="evidence" value="ECO:0007669"/>
    <property type="project" value="TreeGrafter"/>
</dbReference>
<dbReference type="Gene3D" id="1.10.1060.10">
    <property type="entry name" value="Alpha-helical ferredoxin"/>
    <property type="match status" value="1"/>
</dbReference>
<dbReference type="PANTHER" id="PTHR11748:SF119">
    <property type="entry name" value="D-2-HYDROXYGLUTARATE DEHYDROGENASE"/>
    <property type="match status" value="1"/>
</dbReference>
<dbReference type="FunFam" id="1.10.45.10:FF:000001">
    <property type="entry name" value="D-lactate dehydrogenase mitochondrial"/>
    <property type="match status" value="1"/>
</dbReference>
<evidence type="ECO:0000313" key="9">
    <source>
        <dbReference type="EMBL" id="GHB95009.1"/>
    </source>
</evidence>
<dbReference type="Gene3D" id="3.30.465.10">
    <property type="match status" value="1"/>
</dbReference>